<dbReference type="GeneID" id="24105864"/>
<sequence length="367" mass="42636">MLNSNNNTNEFQLDIMPFPFLKLPREIQIIIMEFALAVDDVTNHVKASSDLISCLTVSSYMYWLSLPIAHRHVRCQGFVKSHWLFRASVDMHLRNYWIKMRTLALHVQHPPRAVKPPWFDYHPCRVNEARLIVILARAISYALWEVPVPSGLDTLELAVPRERMREVAETLDLLYPACFIWREPRGKPYTDVRGSGHASLLCMVERYDGFFNWLCWVSDLEVPLYLDTETAMLLVQHSRLNTLTIRLQYEVRESWRQLYYLMLCDQTHSTLKLLVLSCPERAQRRRLEEDLGVCLPYMSLKIGTKALMFSCTDAKDPRGSCLKSHYLGNSHDKTTCPRCCVLFNQTTSCSANERMDVDTFQTGHRSV</sequence>
<evidence type="ECO:0000313" key="1">
    <source>
        <dbReference type="EMBL" id="GAC92998.1"/>
    </source>
</evidence>
<organism evidence="1 2">
    <name type="scientific">Pseudozyma hubeiensis (strain SY62)</name>
    <name type="common">Yeast</name>
    <dbReference type="NCBI Taxonomy" id="1305764"/>
    <lineage>
        <taxon>Eukaryota</taxon>
        <taxon>Fungi</taxon>
        <taxon>Dikarya</taxon>
        <taxon>Basidiomycota</taxon>
        <taxon>Ustilaginomycotina</taxon>
        <taxon>Ustilaginomycetes</taxon>
        <taxon>Ustilaginales</taxon>
        <taxon>Ustilaginaceae</taxon>
        <taxon>Pseudozyma</taxon>
    </lineage>
</organism>
<dbReference type="HOGENOM" id="CLU_754652_0_0_1"/>
<protein>
    <submittedName>
        <fullName evidence="1">Uncharacterized protein</fullName>
    </submittedName>
</protein>
<accession>R9NWK4</accession>
<evidence type="ECO:0000313" key="2">
    <source>
        <dbReference type="Proteomes" id="UP000014071"/>
    </source>
</evidence>
<dbReference type="AlphaFoldDB" id="R9NWK4"/>
<dbReference type="RefSeq" id="XP_012186585.1">
    <property type="nucleotide sequence ID" value="XM_012331195.1"/>
</dbReference>
<reference evidence="2" key="1">
    <citation type="journal article" date="2013" name="Genome Announc.">
        <title>Draft genome sequence of the basidiomycetous yeast-like fungus Pseudozyma hubeiensis SY62, which produces an abundant amount of the biosurfactant mannosylerythritol lipids.</title>
        <authorList>
            <person name="Konishi M."/>
            <person name="Hatada Y."/>
            <person name="Horiuchi J."/>
        </authorList>
    </citation>
    <scope>NUCLEOTIDE SEQUENCE [LARGE SCALE GENOMIC DNA]</scope>
    <source>
        <strain evidence="2">SY62</strain>
    </source>
</reference>
<dbReference type="Proteomes" id="UP000014071">
    <property type="component" value="Unassembled WGS sequence"/>
</dbReference>
<proteinExistence type="predicted"/>
<gene>
    <name evidence="1" type="ORF">PHSY_000558</name>
</gene>
<keyword evidence="2" id="KW-1185">Reference proteome</keyword>
<name>R9NWK4_PSEHS</name>
<dbReference type="EMBL" id="DF238771">
    <property type="protein sequence ID" value="GAC92998.1"/>
    <property type="molecule type" value="Genomic_DNA"/>
</dbReference>